<organism evidence="8 9">
    <name type="scientific">Salpingoeca rosetta (strain ATCC 50818 / BSB-021)</name>
    <dbReference type="NCBI Taxonomy" id="946362"/>
    <lineage>
        <taxon>Eukaryota</taxon>
        <taxon>Choanoflagellata</taxon>
        <taxon>Craspedida</taxon>
        <taxon>Salpingoecidae</taxon>
        <taxon>Salpingoeca</taxon>
    </lineage>
</organism>
<accession>F2U1Z6</accession>
<dbReference type="KEGG" id="sre:PTSG_02364"/>
<feature type="region of interest" description="Disordered" evidence="7">
    <location>
        <begin position="26"/>
        <end position="118"/>
    </location>
</feature>
<evidence type="ECO:0000313" key="8">
    <source>
        <dbReference type="EMBL" id="EGD81648.1"/>
    </source>
</evidence>
<dbReference type="EMBL" id="GL832959">
    <property type="protein sequence ID" value="EGD81648.1"/>
    <property type="molecule type" value="Genomic_DNA"/>
</dbReference>
<dbReference type="GeneID" id="16077445"/>
<dbReference type="InterPro" id="IPR022088">
    <property type="entry name" value="Intraflagellar_transp_cmplxB"/>
</dbReference>
<reference evidence="8" key="1">
    <citation type="submission" date="2009-08" db="EMBL/GenBank/DDBJ databases">
        <title>Annotation of Salpingoeca rosetta.</title>
        <authorList>
            <consortium name="The Broad Institute Genome Sequencing Platform"/>
            <person name="Russ C."/>
            <person name="Cuomo C."/>
            <person name="Burger G."/>
            <person name="Gray M.W."/>
            <person name="Holland P.W.H."/>
            <person name="King N."/>
            <person name="Lang F.B.F."/>
            <person name="Roger A.J."/>
            <person name="Ruiz-Trillo I."/>
            <person name="Young S.K."/>
            <person name="Zeng Q."/>
            <person name="Gargeya S."/>
            <person name="Alvarado L."/>
            <person name="Berlin A."/>
            <person name="Chapman S.B."/>
            <person name="Chen Z."/>
            <person name="Freedman E."/>
            <person name="Gellesch M."/>
            <person name="Goldberg J."/>
            <person name="Griggs A."/>
            <person name="Gujja S."/>
            <person name="Heilman E."/>
            <person name="Heiman D."/>
            <person name="Howarth C."/>
            <person name="Mehta T."/>
            <person name="Neiman D."/>
            <person name="Pearson M."/>
            <person name="Roberts A."/>
            <person name="Saif S."/>
            <person name="Shea T."/>
            <person name="Shenoy N."/>
            <person name="Sisk P."/>
            <person name="Stolte C."/>
            <person name="Sykes S."/>
            <person name="White J."/>
            <person name="Yandava C."/>
            <person name="Haas B."/>
            <person name="Nusbaum C."/>
            <person name="Birren B."/>
        </authorList>
    </citation>
    <scope>NUCLEOTIDE SEQUENCE</scope>
    <source>
        <strain evidence="8">ATCC 50818</strain>
    </source>
</reference>
<dbReference type="InParanoid" id="F2U1Z6"/>
<gene>
    <name evidence="8" type="ORF">PTSG_02364</name>
</gene>
<dbReference type="GO" id="GO:0042073">
    <property type="term" value="P:intraciliary transport"/>
    <property type="evidence" value="ECO:0007669"/>
    <property type="project" value="InterPro"/>
</dbReference>
<proteinExistence type="inferred from homology"/>
<dbReference type="AlphaFoldDB" id="F2U1Z6"/>
<dbReference type="RefSeq" id="XP_004996852.1">
    <property type="nucleotide sequence ID" value="XM_004996795.1"/>
</dbReference>
<sequence>MLSFIKVVDNQPFDEVYEVDDPEEIASNLAHSPSPSRALVPDRPVFEPGNTPPRSPSTAGRSEYDGDVAATDMEDALGLGRTSQPDVAIEDDSDSQSEQSQSSSELDGSTLAPKLEGAYDPTEYSSLNVGDEIQDLFEHITSFEPEVLELETKLKPFIPEYIPAVGDIDAFLKIPRPDGVDQGLGLVVLDEPCAAQSDATVLDLHLRTIAKTTSSKPTKLNQIKDAEQDTKAIDTWVTSIAEVHRDKQPQTVHYTGAMPDLESLMQEWPPQMEALLDKVQLPSGDLNVSLQEMTDIACALLDIPVHKSRIESLHLLFSLFAEFKNSQHFKAEEEEDDDADEAAGEDIATFD</sequence>
<keyword evidence="6" id="KW-0966">Cell projection</keyword>
<dbReference type="GO" id="GO:0030992">
    <property type="term" value="C:intraciliary transport particle B"/>
    <property type="evidence" value="ECO:0007669"/>
    <property type="project" value="TreeGrafter"/>
</dbReference>
<dbReference type="PANTHER" id="PTHR13376">
    <property type="entry name" value="INTRAFLAGELLAR TRANSPORT PROTEIN 46 HOMOLOG"/>
    <property type="match status" value="1"/>
</dbReference>
<dbReference type="STRING" id="946362.F2U1Z6"/>
<evidence type="ECO:0000256" key="7">
    <source>
        <dbReference type="SAM" id="MobiDB-lite"/>
    </source>
</evidence>
<keyword evidence="8" id="KW-0282">Flagellum</keyword>
<dbReference type="eggNOG" id="ENOG502QPNA">
    <property type="taxonomic scope" value="Eukaryota"/>
</dbReference>
<evidence type="ECO:0000256" key="2">
    <source>
        <dbReference type="ARBA" id="ARBA00007700"/>
    </source>
</evidence>
<keyword evidence="3" id="KW-0963">Cytoplasm</keyword>
<evidence type="ECO:0000256" key="3">
    <source>
        <dbReference type="ARBA" id="ARBA00022490"/>
    </source>
</evidence>
<protein>
    <submittedName>
        <fullName evidence="8">Intraflagellar transporter IFT43</fullName>
    </submittedName>
</protein>
<keyword evidence="9" id="KW-1185">Reference proteome</keyword>
<dbReference type="GO" id="GO:0005815">
    <property type="term" value="C:microtubule organizing center"/>
    <property type="evidence" value="ECO:0007669"/>
    <property type="project" value="TreeGrafter"/>
</dbReference>
<comment type="subcellular location">
    <subcellularLocation>
        <location evidence="1">Cytoplasm</location>
        <location evidence="1">Cytoskeleton</location>
        <location evidence="1">Cilium basal body</location>
    </subcellularLocation>
</comment>
<keyword evidence="4" id="KW-0969">Cilium</keyword>
<comment type="similarity">
    <text evidence="2">Belongs to the IFT46 family.</text>
</comment>
<dbReference type="FunCoup" id="F2U1Z6">
    <property type="interactions" value="198"/>
</dbReference>
<dbReference type="Pfam" id="PF12317">
    <property type="entry name" value="IFT46_B_C"/>
    <property type="match status" value="1"/>
</dbReference>
<evidence type="ECO:0000313" key="9">
    <source>
        <dbReference type="Proteomes" id="UP000007799"/>
    </source>
</evidence>
<dbReference type="OMA" id="WITSIQD"/>
<dbReference type="GO" id="GO:0031514">
    <property type="term" value="C:motile cilium"/>
    <property type="evidence" value="ECO:0007669"/>
    <property type="project" value="TreeGrafter"/>
</dbReference>
<feature type="compositionally biased region" description="Acidic residues" evidence="7">
    <location>
        <begin position="332"/>
        <end position="344"/>
    </location>
</feature>
<evidence type="ECO:0000256" key="4">
    <source>
        <dbReference type="ARBA" id="ARBA00023069"/>
    </source>
</evidence>
<evidence type="ECO:0000256" key="6">
    <source>
        <dbReference type="ARBA" id="ARBA00023273"/>
    </source>
</evidence>
<dbReference type="GO" id="GO:0060271">
    <property type="term" value="P:cilium assembly"/>
    <property type="evidence" value="ECO:0007669"/>
    <property type="project" value="TreeGrafter"/>
</dbReference>
<evidence type="ECO:0000256" key="5">
    <source>
        <dbReference type="ARBA" id="ARBA00023212"/>
    </source>
</evidence>
<name>F2U1Z6_SALR5</name>
<dbReference type="PANTHER" id="PTHR13376:SF0">
    <property type="entry name" value="INTRAFLAGELLAR TRANSPORT PROTEIN 46 HOMOLOG"/>
    <property type="match status" value="1"/>
</dbReference>
<evidence type="ECO:0000256" key="1">
    <source>
        <dbReference type="ARBA" id="ARBA00004120"/>
    </source>
</evidence>
<keyword evidence="5" id="KW-0206">Cytoskeleton</keyword>
<dbReference type="OrthoDB" id="2119217at2759"/>
<feature type="region of interest" description="Disordered" evidence="7">
    <location>
        <begin position="329"/>
        <end position="351"/>
    </location>
</feature>
<feature type="compositionally biased region" description="Low complexity" evidence="7">
    <location>
        <begin position="96"/>
        <end position="105"/>
    </location>
</feature>
<dbReference type="Proteomes" id="UP000007799">
    <property type="component" value="Unassembled WGS sequence"/>
</dbReference>